<proteinExistence type="predicted"/>
<feature type="transmembrane region" description="Helical" evidence="6">
    <location>
        <begin position="199"/>
        <end position="221"/>
    </location>
</feature>
<feature type="transmembrane region" description="Helical" evidence="6">
    <location>
        <begin position="173"/>
        <end position="192"/>
    </location>
</feature>
<evidence type="ECO:0000313" key="7">
    <source>
        <dbReference type="EMBL" id="CEO53810.1"/>
    </source>
</evidence>
<dbReference type="AlphaFoldDB" id="A0A0B7KFZ8"/>
<comment type="subcellular location">
    <subcellularLocation>
        <location evidence="1">Membrane</location>
        <topology evidence="1">Multi-pass membrane protein</topology>
    </subcellularLocation>
</comment>
<gene>
    <name evidence="7" type="ORF">BN869_000009868_1</name>
</gene>
<feature type="transmembrane region" description="Helical" evidence="6">
    <location>
        <begin position="413"/>
        <end position="438"/>
    </location>
</feature>
<feature type="transmembrane region" description="Helical" evidence="6">
    <location>
        <begin position="246"/>
        <end position="263"/>
    </location>
</feature>
<feature type="transmembrane region" description="Helical" evidence="6">
    <location>
        <begin position="83"/>
        <end position="101"/>
    </location>
</feature>
<organism evidence="7">
    <name type="scientific">Bionectria ochroleuca</name>
    <name type="common">Gliocladium roseum</name>
    <dbReference type="NCBI Taxonomy" id="29856"/>
    <lineage>
        <taxon>Eukaryota</taxon>
        <taxon>Fungi</taxon>
        <taxon>Dikarya</taxon>
        <taxon>Ascomycota</taxon>
        <taxon>Pezizomycotina</taxon>
        <taxon>Sordariomycetes</taxon>
        <taxon>Hypocreomycetidae</taxon>
        <taxon>Hypocreales</taxon>
        <taxon>Bionectriaceae</taxon>
        <taxon>Clonostachys</taxon>
    </lineage>
</organism>
<dbReference type="PANTHER" id="PTHR45649:SF14">
    <property type="entry name" value="GABA PERMEASE"/>
    <property type="match status" value="1"/>
</dbReference>
<keyword evidence="5 6" id="KW-0472">Membrane</keyword>
<evidence type="ECO:0008006" key="8">
    <source>
        <dbReference type="Google" id="ProtNLM"/>
    </source>
</evidence>
<dbReference type="Pfam" id="PF13520">
    <property type="entry name" value="AA_permease_2"/>
    <property type="match status" value="1"/>
</dbReference>
<accession>A0A0B7KFZ8</accession>
<dbReference type="EMBL" id="CDPU01000038">
    <property type="protein sequence ID" value="CEO53810.1"/>
    <property type="molecule type" value="Genomic_DNA"/>
</dbReference>
<protein>
    <recommendedName>
        <fullName evidence="8">Amino acid permease/ SLC12A domain-containing protein</fullName>
    </recommendedName>
</protein>
<evidence type="ECO:0000256" key="4">
    <source>
        <dbReference type="ARBA" id="ARBA00022989"/>
    </source>
</evidence>
<dbReference type="GO" id="GO:0022857">
    <property type="term" value="F:transmembrane transporter activity"/>
    <property type="evidence" value="ECO:0007669"/>
    <property type="project" value="InterPro"/>
</dbReference>
<dbReference type="PANTHER" id="PTHR45649">
    <property type="entry name" value="AMINO-ACID PERMEASE BAT1"/>
    <property type="match status" value="1"/>
</dbReference>
<keyword evidence="4 6" id="KW-1133">Transmembrane helix</keyword>
<dbReference type="GO" id="GO:0016020">
    <property type="term" value="C:membrane"/>
    <property type="evidence" value="ECO:0007669"/>
    <property type="project" value="UniProtKB-SubCell"/>
</dbReference>
<keyword evidence="3 6" id="KW-0812">Transmembrane</keyword>
<feature type="transmembrane region" description="Helical" evidence="6">
    <location>
        <begin position="486"/>
        <end position="508"/>
    </location>
</feature>
<evidence type="ECO:0000256" key="3">
    <source>
        <dbReference type="ARBA" id="ARBA00022692"/>
    </source>
</evidence>
<feature type="transmembrane region" description="Helical" evidence="6">
    <location>
        <begin position="336"/>
        <end position="366"/>
    </location>
</feature>
<feature type="transmembrane region" description="Helical" evidence="6">
    <location>
        <begin position="459"/>
        <end position="480"/>
    </location>
</feature>
<evidence type="ECO:0000256" key="5">
    <source>
        <dbReference type="ARBA" id="ARBA00023136"/>
    </source>
</evidence>
<keyword evidence="2" id="KW-0813">Transport</keyword>
<dbReference type="InterPro" id="IPR002293">
    <property type="entry name" value="AA/rel_permease1"/>
</dbReference>
<reference evidence="7" key="1">
    <citation type="submission" date="2015-01" db="EMBL/GenBank/DDBJ databases">
        <authorList>
            <person name="Durling Mikael"/>
        </authorList>
    </citation>
    <scope>NUCLEOTIDE SEQUENCE</scope>
</reference>
<feature type="transmembrane region" description="Helical" evidence="6">
    <location>
        <begin position="130"/>
        <end position="153"/>
    </location>
</feature>
<sequence>MASELRTEGTSVDKKRSADDIVISTASNSDNRVTDIGNGATSKLERNFNVWSLLFMSFCTSVTWEAVSSAAAQALTSGGSSSFVWGFAASAVGALAVGLCISEYSSMIPTAGGQHHYVAELAPAKYRRVLSWYTGWVTIFGWIFCATAGIFATAMQIQSWAILFSEGYVYERWHTSLIVIGLATFYTVFSIFEIKRLHYMMFIAMFCHVVGYFATAIYLLVHVNPKNTAQYVFADFTNLSGWESPGIAWSIGLMSSAIGFVGWDSSAHLAEEMVNVSRDLPRTMIANIGISGLLTFPWVIAVAFCMTDIQGMVTGPVGTISPFAQLYYNVSGGSQAVTIGMTCILPVMGFLGTGASVISATSRIIWSFARDGALPRSLAGVDDRQKVPVRALIVTCVTISALSLTYIGNSTAYYGISSACTVMLLISYGIPTLINSLWGFKNCSVPRGVFTLGRWHRPVAIFASAWVGYLVIFFCFPTTLPITAATMNYAVVFLAFWIVVATATWFMYGKTKFHGLPSEIIDELN</sequence>
<evidence type="ECO:0000256" key="1">
    <source>
        <dbReference type="ARBA" id="ARBA00004141"/>
    </source>
</evidence>
<dbReference type="PIRSF" id="PIRSF006060">
    <property type="entry name" value="AA_transporter"/>
    <property type="match status" value="1"/>
</dbReference>
<feature type="transmembrane region" description="Helical" evidence="6">
    <location>
        <begin position="284"/>
        <end position="304"/>
    </location>
</feature>
<name>A0A0B7KFZ8_BIOOC</name>
<evidence type="ECO:0000256" key="6">
    <source>
        <dbReference type="SAM" id="Phobius"/>
    </source>
</evidence>
<feature type="transmembrane region" description="Helical" evidence="6">
    <location>
        <begin position="50"/>
        <end position="71"/>
    </location>
</feature>
<evidence type="ECO:0000256" key="2">
    <source>
        <dbReference type="ARBA" id="ARBA00022448"/>
    </source>
</evidence>
<dbReference type="Gene3D" id="1.20.1740.10">
    <property type="entry name" value="Amino acid/polyamine transporter I"/>
    <property type="match status" value="1"/>
</dbReference>